<dbReference type="AlphaFoldDB" id="A0A3P6F3Q8"/>
<reference evidence="1" key="1">
    <citation type="submission" date="2018-11" db="EMBL/GenBank/DDBJ databases">
        <authorList>
            <consortium name="Genoscope - CEA"/>
            <person name="William W."/>
        </authorList>
    </citation>
    <scope>NUCLEOTIDE SEQUENCE</scope>
</reference>
<protein>
    <submittedName>
        <fullName evidence="1">Uncharacterized protein</fullName>
    </submittedName>
</protein>
<dbReference type="Gene3D" id="3.40.190.80">
    <property type="match status" value="1"/>
</dbReference>
<name>A0A3P6F3Q8_BRAOL</name>
<accession>A0A3P6F3Q8</accession>
<sequence>MRRWSRWSRLPVVQFAAGGVAMILFREEKKKAVEESSPLFLRISKRRWVGVDRGRTSSKHNSLFLLCFFVFEFELKAGGIVTDASGKALDFSKGKYLDLDTGIIVASEKIINASASESSS</sequence>
<dbReference type="EMBL" id="LR031877">
    <property type="protein sequence ID" value="VDD46600.1"/>
    <property type="molecule type" value="Genomic_DNA"/>
</dbReference>
<evidence type="ECO:0000313" key="1">
    <source>
        <dbReference type="EMBL" id="VDD46600.1"/>
    </source>
</evidence>
<gene>
    <name evidence="1" type="ORF">BOLC5T34147H</name>
</gene>
<organism evidence="1">
    <name type="scientific">Brassica oleracea</name>
    <name type="common">Wild cabbage</name>
    <dbReference type="NCBI Taxonomy" id="3712"/>
    <lineage>
        <taxon>Eukaryota</taxon>
        <taxon>Viridiplantae</taxon>
        <taxon>Streptophyta</taxon>
        <taxon>Embryophyta</taxon>
        <taxon>Tracheophyta</taxon>
        <taxon>Spermatophyta</taxon>
        <taxon>Magnoliopsida</taxon>
        <taxon>eudicotyledons</taxon>
        <taxon>Gunneridae</taxon>
        <taxon>Pentapetalae</taxon>
        <taxon>rosids</taxon>
        <taxon>malvids</taxon>
        <taxon>Brassicales</taxon>
        <taxon>Brassicaceae</taxon>
        <taxon>Brassiceae</taxon>
        <taxon>Brassica</taxon>
    </lineage>
</organism>
<proteinExistence type="predicted"/>